<evidence type="ECO:0000313" key="2">
    <source>
        <dbReference type="EMBL" id="RMO65394.1"/>
    </source>
</evidence>
<name>A0A3M3X747_PSEAP</name>
<organism evidence="2 3">
    <name type="scientific">Pseudomonas syringae pv. aptata</name>
    <dbReference type="NCBI Taxonomy" id="83167"/>
    <lineage>
        <taxon>Bacteria</taxon>
        <taxon>Pseudomonadati</taxon>
        <taxon>Pseudomonadota</taxon>
        <taxon>Gammaproteobacteria</taxon>
        <taxon>Pseudomonadales</taxon>
        <taxon>Pseudomonadaceae</taxon>
        <taxon>Pseudomonas</taxon>
        <taxon>Pseudomonas syringae</taxon>
    </lineage>
</organism>
<protein>
    <submittedName>
        <fullName evidence="2">Uncharacterized protein</fullName>
    </submittedName>
</protein>
<proteinExistence type="predicted"/>
<accession>A0A3M3X747</accession>
<feature type="transmembrane region" description="Helical" evidence="1">
    <location>
        <begin position="199"/>
        <end position="219"/>
    </location>
</feature>
<comment type="caution">
    <text evidence="2">The sequence shown here is derived from an EMBL/GenBank/DDBJ whole genome shotgun (WGS) entry which is preliminary data.</text>
</comment>
<keyword evidence="1" id="KW-1133">Transmembrane helix</keyword>
<evidence type="ECO:0000313" key="3">
    <source>
        <dbReference type="Proteomes" id="UP000274541"/>
    </source>
</evidence>
<feature type="transmembrane region" description="Helical" evidence="1">
    <location>
        <begin position="139"/>
        <end position="159"/>
    </location>
</feature>
<dbReference type="RefSeq" id="WP_057445979.1">
    <property type="nucleotide sequence ID" value="NZ_LJRP01000139.1"/>
</dbReference>
<sequence length="227" mass="25544">MRTSKFYLILFAAILLGTFTIIINAHAFYDFISQIVFNNEKSVPINNDADLMEVIDANALVVILYGAFGFVIFALGIFSILAYSHFYDIEKKINKEAKRFYFAKSLSISIPLVMLLMIAAKAKTDFQFAFIAMELVHSIFQGILIFVSMFLLVGISMIYTDYVQPRIKIAYSVACSVSEHGYVAFKEVITKGSNPKLIGILRVILVWGFAGVVCKYLVYESVMTLLN</sequence>
<reference evidence="2 3" key="1">
    <citation type="submission" date="2018-08" db="EMBL/GenBank/DDBJ databases">
        <title>Recombination of ecologically and evolutionarily significant loci maintains genetic cohesion in the Pseudomonas syringae species complex.</title>
        <authorList>
            <person name="Dillon M."/>
            <person name="Thakur S."/>
            <person name="Almeida R.N.D."/>
            <person name="Weir B.S."/>
            <person name="Guttman D.S."/>
        </authorList>
    </citation>
    <scope>NUCLEOTIDE SEQUENCE [LARGE SCALE GENOMIC DNA]</scope>
    <source>
        <strain evidence="2 3">ICMP 4388</strain>
    </source>
</reference>
<dbReference type="Proteomes" id="UP000274541">
    <property type="component" value="Unassembled WGS sequence"/>
</dbReference>
<dbReference type="EMBL" id="RBPX01000180">
    <property type="protein sequence ID" value="RMO65394.1"/>
    <property type="molecule type" value="Genomic_DNA"/>
</dbReference>
<gene>
    <name evidence="2" type="ORF">ALQ37_200210</name>
</gene>
<feature type="transmembrane region" description="Helical" evidence="1">
    <location>
        <begin position="101"/>
        <end position="119"/>
    </location>
</feature>
<evidence type="ECO:0000256" key="1">
    <source>
        <dbReference type="SAM" id="Phobius"/>
    </source>
</evidence>
<feature type="transmembrane region" description="Helical" evidence="1">
    <location>
        <begin position="59"/>
        <end position="81"/>
    </location>
</feature>
<keyword evidence="1" id="KW-0472">Membrane</keyword>
<keyword evidence="1" id="KW-0812">Transmembrane</keyword>
<dbReference type="AlphaFoldDB" id="A0A3M3X747"/>
<feature type="transmembrane region" description="Helical" evidence="1">
    <location>
        <begin position="7"/>
        <end position="29"/>
    </location>
</feature>